<accession>A0ABU5ZRH8</accession>
<evidence type="ECO:0000313" key="3">
    <source>
        <dbReference type="Proteomes" id="UP001327027"/>
    </source>
</evidence>
<gene>
    <name evidence="2" type="ORF">U6A24_04220</name>
</gene>
<dbReference type="RefSeq" id="WP_324178692.1">
    <property type="nucleotide sequence ID" value="NZ_BAABAW010000003.1"/>
</dbReference>
<dbReference type="SMART" id="SM00871">
    <property type="entry name" value="AraC_E_bind"/>
    <property type="match status" value="1"/>
</dbReference>
<reference evidence="2 3" key="1">
    <citation type="journal article" date="2013" name="Int. J. Syst. Evol. Microbiol.">
        <title>Aquimarina gracilis sp. nov., isolated from the gut microflora of a mussel, Mytilus coruscus, and emended description of Aquimarina spongiae.</title>
        <authorList>
            <person name="Park S.C."/>
            <person name="Choe H.N."/>
            <person name="Baik K.S."/>
            <person name="Seong C.N."/>
        </authorList>
    </citation>
    <scope>NUCLEOTIDE SEQUENCE [LARGE SCALE GENOMIC DNA]</scope>
    <source>
        <strain evidence="2 3">PSC32</strain>
    </source>
</reference>
<organism evidence="2 3">
    <name type="scientific">Aquimarina gracilis</name>
    <dbReference type="NCBI Taxonomy" id="874422"/>
    <lineage>
        <taxon>Bacteria</taxon>
        <taxon>Pseudomonadati</taxon>
        <taxon>Bacteroidota</taxon>
        <taxon>Flavobacteriia</taxon>
        <taxon>Flavobacteriales</taxon>
        <taxon>Flavobacteriaceae</taxon>
        <taxon>Aquimarina</taxon>
    </lineage>
</organism>
<dbReference type="InterPro" id="IPR010499">
    <property type="entry name" value="AraC_E-bd"/>
</dbReference>
<name>A0ABU5ZRH8_9FLAO</name>
<evidence type="ECO:0000313" key="2">
    <source>
        <dbReference type="EMBL" id="MEB3344652.1"/>
    </source>
</evidence>
<protein>
    <submittedName>
        <fullName evidence="2">GyrI-like domain-containing protein</fullName>
    </submittedName>
</protein>
<dbReference type="InterPro" id="IPR029441">
    <property type="entry name" value="Cass2"/>
</dbReference>
<evidence type="ECO:0000259" key="1">
    <source>
        <dbReference type="SMART" id="SM00871"/>
    </source>
</evidence>
<dbReference type="Proteomes" id="UP001327027">
    <property type="component" value="Unassembled WGS sequence"/>
</dbReference>
<comment type="caution">
    <text evidence="2">The sequence shown here is derived from an EMBL/GenBank/DDBJ whole genome shotgun (WGS) entry which is preliminary data.</text>
</comment>
<dbReference type="Gene3D" id="3.20.80.10">
    <property type="entry name" value="Regulatory factor, effector binding domain"/>
    <property type="match status" value="1"/>
</dbReference>
<dbReference type="SUPFAM" id="SSF55136">
    <property type="entry name" value="Probable bacterial effector-binding domain"/>
    <property type="match status" value="1"/>
</dbReference>
<proteinExistence type="predicted"/>
<dbReference type="InterPro" id="IPR011256">
    <property type="entry name" value="Reg_factor_effector_dom_sf"/>
</dbReference>
<dbReference type="PANTHER" id="PTHR36444:SF2">
    <property type="entry name" value="TRANSCRIPTIONAL REGULATOR PROTEIN YOBU-RELATED"/>
    <property type="match status" value="1"/>
</dbReference>
<keyword evidence="3" id="KW-1185">Reference proteome</keyword>
<dbReference type="EMBL" id="JAYKLX010000002">
    <property type="protein sequence ID" value="MEB3344652.1"/>
    <property type="molecule type" value="Genomic_DNA"/>
</dbReference>
<dbReference type="PANTHER" id="PTHR36444">
    <property type="entry name" value="TRANSCRIPTIONAL REGULATOR PROTEIN YOBU-RELATED"/>
    <property type="match status" value="1"/>
</dbReference>
<sequence length="152" mass="17153">MTTRKLNGFHVIGLSVRTRNEDQHVTNDIQNLWNDFMNQGIAHKIPNKIEDTIFGIYTDYEDGPNGDYTLIVGCKVSSLDNVPEGMTSTTIKNGSYSKFTAKGDVTKEAIPEVWGEIWKTDLNRTFATDFEVYDHRAMDPTNAEVDIFVGID</sequence>
<dbReference type="Pfam" id="PF14526">
    <property type="entry name" value="Cass2"/>
    <property type="match status" value="1"/>
</dbReference>
<feature type="domain" description="AraC effector-binding" evidence="1">
    <location>
        <begin position="1"/>
        <end position="152"/>
    </location>
</feature>
<dbReference type="InterPro" id="IPR053182">
    <property type="entry name" value="YobU-like_regulator"/>
</dbReference>